<dbReference type="PANTHER" id="PTHR35035:SF4">
    <property type="entry name" value="TRANSMEMBRANE PROTEIN"/>
    <property type="match status" value="1"/>
</dbReference>
<reference evidence="4" key="1">
    <citation type="journal article" date="2011" name="Genome Res.">
        <title>Phylogeny-wide analysis of social amoeba genomes highlights ancient origins for complex intercellular communication.</title>
        <authorList>
            <person name="Heidel A.J."/>
            <person name="Lawal H.M."/>
            <person name="Felder M."/>
            <person name="Schilde C."/>
            <person name="Helps N.R."/>
            <person name="Tunggal B."/>
            <person name="Rivero F."/>
            <person name="John U."/>
            <person name="Schleicher M."/>
            <person name="Eichinger L."/>
            <person name="Platzer M."/>
            <person name="Noegel A.A."/>
            <person name="Schaap P."/>
            <person name="Gloeckner G."/>
        </authorList>
    </citation>
    <scope>NUCLEOTIDE SEQUENCE [LARGE SCALE GENOMIC DNA]</scope>
    <source>
        <strain evidence="4">SH3</strain>
    </source>
</reference>
<keyword evidence="1" id="KW-0472">Membrane</keyword>
<dbReference type="RefSeq" id="XP_004352258.1">
    <property type="nucleotide sequence ID" value="XM_004352206.1"/>
</dbReference>
<dbReference type="AlphaFoldDB" id="F4Q833"/>
<keyword evidence="1" id="KW-1133">Transmembrane helix</keyword>
<dbReference type="InterPro" id="IPR053370">
    <property type="entry name" value="QS_Complex_Regulator"/>
</dbReference>
<feature type="transmembrane region" description="Helical" evidence="1">
    <location>
        <begin position="1039"/>
        <end position="1061"/>
    </location>
</feature>
<dbReference type="KEGG" id="dfa:DFA_09604"/>
<feature type="signal peptide" evidence="2">
    <location>
        <begin position="1"/>
        <end position="22"/>
    </location>
</feature>
<proteinExistence type="predicted"/>
<dbReference type="OMA" id="INIMDGT"/>
<keyword evidence="2" id="KW-0732">Signal</keyword>
<gene>
    <name evidence="3" type="ORF">DFA_09604</name>
</gene>
<evidence type="ECO:0008006" key="5">
    <source>
        <dbReference type="Google" id="ProtNLM"/>
    </source>
</evidence>
<keyword evidence="1" id="KW-0812">Transmembrane</keyword>
<sequence length="1090" mass="114370">MKTILLVSILILLVNLLSFANAAPKAWVSTLDMASWFTPANWNPAAVPINTDQVTIAVPNSISYVTGNAAVAKTVTIGTTAGSNSSLLLLHSLSADMVTINYGSQLGASQANGQSFLVNDMSNYGVLSTEGLFDTSTLLKNFGIYFSSAVTGVWGLLNNGQVSINNYFYSQGRFTHYGFAEISVQNCQLDVVGVEGSTPVSSVFMDNTKATFNDVAYQSTADIYVGRSATFDMFDSNLTMTQPGVGYDIMLNFMQNTNSTISRSYISLQGALFFTSENASVIFSNTTLESFKTFAIDEDSRVLITNNSYFKFNDYFVSMNNGQLTISDQSTMVYQQAEFVMLNNSKIQVLDSQLLLSTVPGSTLKTIYGMFNNTVLTFDQKSQFILQGEFYQQNNSHVSILGESVFIVHDYFYMLDQSILSIDSSTITINGNLLPFNSSLVDINNSTVLVTGVVGFTNSSTFTATDSTITSQGAFAVGQNGGLIASSVLNVDSDMVSVSTERPLTIKNTVVTITGNLLSSGDISAIDNSKFTIVGGSIINNGVFTGQGISLDVQVGNIDTRGVGAFNCNGCKITIGLGDSNGTFITASDASVTLTSTTLLTNSNGTYVSNGGMHVSSDSNLSNMGLFLANSNILLTAGNTNANSFSNTGKFLVNAVDGTIQVPLLNLESGSIEIQQSSRLASLHQQSGDTLIASGSTVTLTDQILVSGGDLLADADSSIVGQVSVNGGLLTAGARSIIKGLVNINGGLVSGSDHSIEGTVNIPSGTLSGSSQSISGQVNVNGGLLDSINSTIVGGVSLNGTGNIAGSNNSIQGYLNIAGGVLSGSNHLIQGDILISGGLLSGTSHSIVGTVNIDGGNVTGSNTSIVGDVNVSGGLLAHINSTIVGNLTVSGGNVAASTPEDIYNRLFVDGTYAHGKDGTIQFVIDQSDNYHNQTQDQENTYMNVTKDIILSGGTLVIKVIEGSTTVNNITKTINLISANSATNITGSFDKIQIITYDPETGNEKEADQCKYKAKKSGSKFDLLVDPSGKCEESSSFPKGAIIGIVVGIVGAAAIAGVVIHFRNKIPKHLSIKYKLKQLEKSQTELGMTKP</sequence>
<evidence type="ECO:0000313" key="3">
    <source>
        <dbReference type="EMBL" id="EGG15933.1"/>
    </source>
</evidence>
<keyword evidence="4" id="KW-1185">Reference proteome</keyword>
<dbReference type="EMBL" id="GL883025">
    <property type="protein sequence ID" value="EGG15933.1"/>
    <property type="molecule type" value="Genomic_DNA"/>
</dbReference>
<organism evidence="3 4">
    <name type="scientific">Cavenderia fasciculata</name>
    <name type="common">Slime mold</name>
    <name type="synonym">Dictyostelium fasciculatum</name>
    <dbReference type="NCBI Taxonomy" id="261658"/>
    <lineage>
        <taxon>Eukaryota</taxon>
        <taxon>Amoebozoa</taxon>
        <taxon>Evosea</taxon>
        <taxon>Eumycetozoa</taxon>
        <taxon>Dictyostelia</taxon>
        <taxon>Acytosteliales</taxon>
        <taxon>Cavenderiaceae</taxon>
        <taxon>Cavenderia</taxon>
    </lineage>
</organism>
<accession>F4Q833</accession>
<name>F4Q833_CACFS</name>
<evidence type="ECO:0000256" key="1">
    <source>
        <dbReference type="SAM" id="Phobius"/>
    </source>
</evidence>
<evidence type="ECO:0000256" key="2">
    <source>
        <dbReference type="SAM" id="SignalP"/>
    </source>
</evidence>
<dbReference type="GeneID" id="14868116"/>
<dbReference type="Proteomes" id="UP000007797">
    <property type="component" value="Unassembled WGS sequence"/>
</dbReference>
<evidence type="ECO:0000313" key="4">
    <source>
        <dbReference type="Proteomes" id="UP000007797"/>
    </source>
</evidence>
<feature type="chain" id="PRO_5003313851" description="Transmembrane protein" evidence="2">
    <location>
        <begin position="23"/>
        <end position="1090"/>
    </location>
</feature>
<protein>
    <recommendedName>
        <fullName evidence="5">Transmembrane protein</fullName>
    </recommendedName>
</protein>
<dbReference type="PANTHER" id="PTHR35035">
    <property type="entry name" value="DISCOIDIN-INDUCING COMPLEX SUBUNIT B"/>
    <property type="match status" value="1"/>
</dbReference>